<dbReference type="Proteomes" id="UP000295764">
    <property type="component" value="Unassembled WGS sequence"/>
</dbReference>
<evidence type="ECO:0000313" key="1">
    <source>
        <dbReference type="EMBL" id="TDN46284.1"/>
    </source>
</evidence>
<evidence type="ECO:0008006" key="3">
    <source>
        <dbReference type="Google" id="ProtNLM"/>
    </source>
</evidence>
<protein>
    <recommendedName>
        <fullName evidence="3">Core-2/I-Branching enzyme</fullName>
    </recommendedName>
</protein>
<proteinExistence type="predicted"/>
<organism evidence="1 2">
    <name type="scientific">Curtobacterium flaccumfaciens</name>
    <dbReference type="NCBI Taxonomy" id="2035"/>
    <lineage>
        <taxon>Bacteria</taxon>
        <taxon>Bacillati</taxon>
        <taxon>Actinomycetota</taxon>
        <taxon>Actinomycetes</taxon>
        <taxon>Micrococcales</taxon>
        <taxon>Microbacteriaceae</taxon>
        <taxon>Curtobacterium</taxon>
    </lineage>
</organism>
<comment type="caution">
    <text evidence="1">The sequence shown here is derived from an EMBL/GenBank/DDBJ whole genome shotgun (WGS) entry which is preliminary data.</text>
</comment>
<dbReference type="EMBL" id="SNVW01000001">
    <property type="protein sequence ID" value="TDN46284.1"/>
    <property type="molecule type" value="Genomic_DNA"/>
</dbReference>
<dbReference type="RefSeq" id="WP_133518195.1">
    <property type="nucleotide sequence ID" value="NZ_SNVW01000001.1"/>
</dbReference>
<dbReference type="AlphaFoldDB" id="A0A4R6DP74"/>
<sequence length="343" mass="38997">MSEHHVPTEDRAPLRLAYFITSYGDGTQLLRLVAALRTGDPDAEIVVQHDETFHPVPREALQDLGVHVLLSLERIGWGDLTLERARWRVFSWILDTLDVDWVMLLSEQDHPTAPLRELRDRLQGATDRGTNALLESWPIDEVPDPELRAEVHQRYRFRWYAIPDLRLGGRLPRPVGALLDRAFAVASHRLRVHGLPVRLSAAKPEVDVLAKIGVRTLRTPFGPGERCWYTSCWFALDRRAMRSVVDRVRADPGLVRYFERTVIPVEAFTSTVLGNDPTVRVEHAALHTIRWSDHRSGRPDVFTVEDVPMLLASPHPFARKFGADPSVYDTIDERVLLTGEEAS</sequence>
<gene>
    <name evidence="1" type="ORF">EDF64_101145</name>
</gene>
<evidence type="ECO:0000313" key="2">
    <source>
        <dbReference type="Proteomes" id="UP000295764"/>
    </source>
</evidence>
<accession>A0A4R6DP74</accession>
<dbReference type="OrthoDB" id="7943907at2"/>
<reference evidence="1 2" key="1">
    <citation type="submission" date="2019-03" db="EMBL/GenBank/DDBJ databases">
        <title>Genomic analyses of the natural microbiome of Caenorhabditis elegans.</title>
        <authorList>
            <person name="Samuel B."/>
        </authorList>
    </citation>
    <scope>NUCLEOTIDE SEQUENCE [LARGE SCALE GENOMIC DNA]</scope>
    <source>
        <strain evidence="1 2">JUb65</strain>
    </source>
</reference>
<name>A0A4R6DP74_9MICO</name>